<evidence type="ECO:0000256" key="1">
    <source>
        <dbReference type="ARBA" id="ARBA00000085"/>
    </source>
</evidence>
<evidence type="ECO:0000313" key="12">
    <source>
        <dbReference type="Proteomes" id="UP001597391"/>
    </source>
</evidence>
<evidence type="ECO:0000256" key="7">
    <source>
        <dbReference type="ARBA" id="ARBA00022840"/>
    </source>
</evidence>
<dbReference type="EMBL" id="JBHUOP010000003">
    <property type="protein sequence ID" value="MFD2840650.1"/>
    <property type="molecule type" value="Genomic_DNA"/>
</dbReference>
<evidence type="ECO:0000256" key="8">
    <source>
        <dbReference type="ARBA" id="ARBA00023012"/>
    </source>
</evidence>
<dbReference type="InterPro" id="IPR011712">
    <property type="entry name" value="Sig_transdc_His_kin_sub3_dim/P"/>
</dbReference>
<name>A0ABW5XDS9_9MICO</name>
<evidence type="ECO:0000256" key="3">
    <source>
        <dbReference type="ARBA" id="ARBA00022553"/>
    </source>
</evidence>
<keyword evidence="9" id="KW-0812">Transmembrane</keyword>
<feature type="transmembrane region" description="Helical" evidence="9">
    <location>
        <begin position="73"/>
        <end position="91"/>
    </location>
</feature>
<evidence type="ECO:0000256" key="5">
    <source>
        <dbReference type="ARBA" id="ARBA00022741"/>
    </source>
</evidence>
<dbReference type="SUPFAM" id="SSF55874">
    <property type="entry name" value="ATPase domain of HSP90 chaperone/DNA topoisomerase II/histidine kinase"/>
    <property type="match status" value="1"/>
</dbReference>
<feature type="transmembrane region" description="Helical" evidence="9">
    <location>
        <begin position="168"/>
        <end position="185"/>
    </location>
</feature>
<organism evidence="11 12">
    <name type="scientific">Populibacterium corticicola</name>
    <dbReference type="NCBI Taxonomy" id="1812826"/>
    <lineage>
        <taxon>Bacteria</taxon>
        <taxon>Bacillati</taxon>
        <taxon>Actinomycetota</taxon>
        <taxon>Actinomycetes</taxon>
        <taxon>Micrococcales</taxon>
        <taxon>Jonesiaceae</taxon>
        <taxon>Populibacterium</taxon>
    </lineage>
</organism>
<gene>
    <name evidence="11" type="ORF">ACFSYH_08715</name>
</gene>
<dbReference type="Proteomes" id="UP001597391">
    <property type="component" value="Unassembled WGS sequence"/>
</dbReference>
<dbReference type="Gene3D" id="3.30.565.10">
    <property type="entry name" value="Histidine kinase-like ATPase, C-terminal domain"/>
    <property type="match status" value="1"/>
</dbReference>
<keyword evidence="8" id="KW-0902">Two-component regulatory system</keyword>
<evidence type="ECO:0000256" key="4">
    <source>
        <dbReference type="ARBA" id="ARBA00022679"/>
    </source>
</evidence>
<keyword evidence="5" id="KW-0547">Nucleotide-binding</keyword>
<evidence type="ECO:0000256" key="6">
    <source>
        <dbReference type="ARBA" id="ARBA00022777"/>
    </source>
</evidence>
<evidence type="ECO:0000256" key="2">
    <source>
        <dbReference type="ARBA" id="ARBA00012438"/>
    </source>
</evidence>
<dbReference type="RefSeq" id="WP_377466524.1">
    <property type="nucleotide sequence ID" value="NZ_JBHUOP010000003.1"/>
</dbReference>
<dbReference type="Gene3D" id="1.20.5.1930">
    <property type="match status" value="1"/>
</dbReference>
<accession>A0ABW5XDS9</accession>
<keyword evidence="3" id="KW-0597">Phosphoprotein</keyword>
<comment type="caution">
    <text evidence="11">The sequence shown here is derived from an EMBL/GenBank/DDBJ whole genome shotgun (WGS) entry which is preliminary data.</text>
</comment>
<dbReference type="PANTHER" id="PTHR24421">
    <property type="entry name" value="NITRATE/NITRITE SENSOR PROTEIN NARX-RELATED"/>
    <property type="match status" value="1"/>
</dbReference>
<dbReference type="InterPro" id="IPR036890">
    <property type="entry name" value="HATPase_C_sf"/>
</dbReference>
<protein>
    <recommendedName>
        <fullName evidence="2">histidine kinase</fullName>
        <ecNumber evidence="2">2.7.13.3</ecNumber>
    </recommendedName>
</protein>
<feature type="transmembrane region" description="Helical" evidence="9">
    <location>
        <begin position="142"/>
        <end position="161"/>
    </location>
</feature>
<feature type="domain" description="Signal transduction histidine kinase subgroup 3 dimerisation and phosphoacceptor" evidence="10">
    <location>
        <begin position="239"/>
        <end position="303"/>
    </location>
</feature>
<feature type="transmembrane region" description="Helical" evidence="9">
    <location>
        <begin position="103"/>
        <end position="136"/>
    </location>
</feature>
<keyword evidence="7" id="KW-0067">ATP-binding</keyword>
<dbReference type="InterPro" id="IPR050482">
    <property type="entry name" value="Sensor_HK_TwoCompSys"/>
</dbReference>
<feature type="transmembrane region" description="Helical" evidence="9">
    <location>
        <begin position="191"/>
        <end position="211"/>
    </location>
</feature>
<evidence type="ECO:0000259" key="10">
    <source>
        <dbReference type="Pfam" id="PF07730"/>
    </source>
</evidence>
<dbReference type="EC" id="2.7.13.3" evidence="2"/>
<keyword evidence="9" id="KW-1133">Transmembrane helix</keyword>
<dbReference type="Pfam" id="PF07730">
    <property type="entry name" value="HisKA_3"/>
    <property type="match status" value="1"/>
</dbReference>
<dbReference type="PANTHER" id="PTHR24421:SF10">
    <property type="entry name" value="NITRATE_NITRITE SENSOR PROTEIN NARQ"/>
    <property type="match status" value="1"/>
</dbReference>
<keyword evidence="4" id="KW-0808">Transferase</keyword>
<keyword evidence="6 11" id="KW-0418">Kinase</keyword>
<keyword evidence="9" id="KW-0472">Membrane</keyword>
<dbReference type="GO" id="GO:0016301">
    <property type="term" value="F:kinase activity"/>
    <property type="evidence" value="ECO:0007669"/>
    <property type="project" value="UniProtKB-KW"/>
</dbReference>
<evidence type="ECO:0000313" key="11">
    <source>
        <dbReference type="EMBL" id="MFD2840650.1"/>
    </source>
</evidence>
<evidence type="ECO:0000256" key="9">
    <source>
        <dbReference type="SAM" id="Phobius"/>
    </source>
</evidence>
<reference evidence="12" key="1">
    <citation type="journal article" date="2019" name="Int. J. Syst. Evol. Microbiol.">
        <title>The Global Catalogue of Microorganisms (GCM) 10K type strain sequencing project: providing services to taxonomists for standard genome sequencing and annotation.</title>
        <authorList>
            <consortium name="The Broad Institute Genomics Platform"/>
            <consortium name="The Broad Institute Genome Sequencing Center for Infectious Disease"/>
            <person name="Wu L."/>
            <person name="Ma J."/>
        </authorList>
    </citation>
    <scope>NUCLEOTIDE SEQUENCE [LARGE SCALE GENOMIC DNA]</scope>
    <source>
        <strain evidence="12">KCTC 33576</strain>
    </source>
</reference>
<keyword evidence="12" id="KW-1185">Reference proteome</keyword>
<comment type="catalytic activity">
    <reaction evidence="1">
        <text>ATP + protein L-histidine = ADP + protein N-phospho-L-histidine.</text>
        <dbReference type="EC" id="2.7.13.3"/>
    </reaction>
</comment>
<sequence length="482" mass="52340">MDLSKIKLLSKLPWGDSSIVPAAAEEKNRQKYISASSSGMILGYTNAQVLNPTIAQRLFSWTRSIRPVPWSKPVRMVLVLLIVLGIIGDSQRDDAVLTTPLGLLDFLVPFAPAVGLLVGPLTAAVVWFASMGIIVFIGPTNYLLAGTFIATMMVLFFVCALFPIRQGIVFFVAALMVTAILVGRGPQDSFALFYAGFLPGFAAVGAAGFAMHRLWDRIKVRDRQIDDLKDRQERVRREERQQIAYELHDIVAHDITIISMQARRAALLSDPEKKQQIFDSIGATASQTLQDLRSLLVVLKPPTDDDSVTVTCAVGDLVLDTPEVSGETTTAVGFLEDFNDVVEALQRSSLSVEKNIDGDTETIPMSQRQTLRRIVRELATNVLKHGAPGSRVSLNLKVDSDFVVMSMENVISEAEPIMSSQTGLEAIKARAEVFGGVVSSGSEDGTLWKTTVMLPLAGLDGGTSFSLAQDGVGMKHPGEAYE</sequence>
<proteinExistence type="predicted"/>